<evidence type="ECO:0000256" key="1">
    <source>
        <dbReference type="SAM" id="Coils"/>
    </source>
</evidence>
<dbReference type="Proteomes" id="UP000265515">
    <property type="component" value="Unassembled WGS sequence"/>
</dbReference>
<gene>
    <name evidence="4" type="ORF">CBR_g20092</name>
</gene>
<feature type="region of interest" description="Disordered" evidence="2">
    <location>
        <begin position="765"/>
        <end position="958"/>
    </location>
</feature>
<keyword evidence="5" id="KW-1185">Reference proteome</keyword>
<dbReference type="Gene3D" id="1.10.10.60">
    <property type="entry name" value="Homeodomain-like"/>
    <property type="match status" value="1"/>
</dbReference>
<dbReference type="PROSITE" id="PS50090">
    <property type="entry name" value="MYB_LIKE"/>
    <property type="match status" value="1"/>
</dbReference>
<feature type="region of interest" description="Disordered" evidence="2">
    <location>
        <begin position="652"/>
        <end position="682"/>
    </location>
</feature>
<organism evidence="4 5">
    <name type="scientific">Chara braunii</name>
    <name type="common">Braun's stonewort</name>
    <dbReference type="NCBI Taxonomy" id="69332"/>
    <lineage>
        <taxon>Eukaryota</taxon>
        <taxon>Viridiplantae</taxon>
        <taxon>Streptophyta</taxon>
        <taxon>Charophyceae</taxon>
        <taxon>Charales</taxon>
        <taxon>Characeae</taxon>
        <taxon>Chara</taxon>
    </lineage>
</organism>
<feature type="compositionally biased region" description="Polar residues" evidence="2">
    <location>
        <begin position="829"/>
        <end position="855"/>
    </location>
</feature>
<feature type="compositionally biased region" description="Basic and acidic residues" evidence="2">
    <location>
        <begin position="391"/>
        <end position="406"/>
    </location>
</feature>
<comment type="caution">
    <text evidence="4">The sequence shown here is derived from an EMBL/GenBank/DDBJ whole genome shotgun (WGS) entry which is preliminary data.</text>
</comment>
<feature type="compositionally biased region" description="Low complexity" evidence="2">
    <location>
        <begin position="818"/>
        <end position="828"/>
    </location>
</feature>
<feature type="compositionally biased region" description="Gly residues" evidence="2">
    <location>
        <begin position="411"/>
        <end position="452"/>
    </location>
</feature>
<feature type="compositionally biased region" description="Gly residues" evidence="2">
    <location>
        <begin position="272"/>
        <end position="285"/>
    </location>
</feature>
<dbReference type="EMBL" id="BFEA01000224">
    <property type="protein sequence ID" value="GBG75461.1"/>
    <property type="molecule type" value="Genomic_DNA"/>
</dbReference>
<proteinExistence type="predicted"/>
<feature type="compositionally biased region" description="Basic and acidic residues" evidence="2">
    <location>
        <begin position="1259"/>
        <end position="1288"/>
    </location>
</feature>
<evidence type="ECO:0000313" key="4">
    <source>
        <dbReference type="EMBL" id="GBG75461.1"/>
    </source>
</evidence>
<feature type="domain" description="Myb-like" evidence="3">
    <location>
        <begin position="676"/>
        <end position="713"/>
    </location>
</feature>
<dbReference type="PANTHER" id="PTHR33492">
    <property type="entry name" value="OSJNBA0043A12.37 PROTEIN-RELATED"/>
    <property type="match status" value="1"/>
</dbReference>
<feature type="compositionally biased region" description="Basic and acidic residues" evidence="2">
    <location>
        <begin position="604"/>
        <end position="615"/>
    </location>
</feature>
<feature type="region of interest" description="Disordered" evidence="2">
    <location>
        <begin position="1062"/>
        <end position="1111"/>
    </location>
</feature>
<feature type="compositionally biased region" description="Gly residues" evidence="2">
    <location>
        <begin position="857"/>
        <end position="867"/>
    </location>
</feature>
<feature type="region of interest" description="Disordered" evidence="2">
    <location>
        <begin position="1159"/>
        <end position="1431"/>
    </location>
</feature>
<dbReference type="Gramene" id="GBG75461">
    <property type="protein sequence ID" value="GBG75461"/>
    <property type="gene ID" value="CBR_g20092"/>
</dbReference>
<feature type="compositionally biased region" description="Polar residues" evidence="2">
    <location>
        <begin position="882"/>
        <end position="894"/>
    </location>
</feature>
<feature type="region of interest" description="Disordered" evidence="2">
    <location>
        <begin position="229"/>
        <end position="310"/>
    </location>
</feature>
<dbReference type="InterPro" id="IPR044822">
    <property type="entry name" value="Myb_DNA-bind_4"/>
</dbReference>
<feature type="compositionally biased region" description="Pro residues" evidence="2">
    <location>
        <begin position="1380"/>
        <end position="1391"/>
    </location>
</feature>
<dbReference type="PANTHER" id="PTHR33492:SF11">
    <property type="entry name" value="OS04G0670900 PROTEIN"/>
    <property type="match status" value="1"/>
</dbReference>
<sequence length="1814" mass="192510">MTRGDWDPLERLRGLLRTRAMCLDALLQPRQPLSGPHLWTDTPYVAVRMTHGGAGMAGALQPINNGSITDLGERPRGGDAGVLCSRGSDLGGTGHVSVLCTRGTDLGACRPGACTRESSDFSACTRGTDLRACTRGTDVPACTRGTDVRACTRSTDVRACTRGTDVRACTRGTDVRACTGGTDVRACTRDSNAAGRIEAAAVCTRASEADLRAGGSGSPPVVDAACTRGDPRGHGGDPRGALKVGESGARGRGDDVVVGTRGRGSDLDVGARGSGGGVDLCTRGGGADDVRTSGSGVGGQRTLGSGSLAVGAPRPVAEEQTISEAASRLFGQPCENQQSTPTGLFRNEKEKDNANASVVVVPHVPRVCGREQSNVRPVFVRKRGAGSGGGGKDRGRKDAGGVDGRRKNGGGKDGGIKNGGGKDGGIKNGGGKDGGIKNGGGKNGGGKDGGIQNGEAAHRDDVAPRGGKDGGRNNGEGKEGGGSDGGPARRDDVGPIYGLDDQEKDKNARCAMGPRGGRVAREKEETDKRMTVRKEACRDTCCDDDVAILTKPATRVDVGISVVMTRRSVRGGDLVDPSVTRTGSRQADGVEATDCPSLIGSGGESREEKGDEVAGDVADGKRVRARRIYRDRWGDYDTTVLIGLLGEERSASRGLMGGRGGGGGGGGGQEQGQSTEEEGPRANGAWHRIARAMRAEGLERTWDQCQTRWKNLRRWYRLVVNHDHSQIGCHRSYWSMNPSERCEANLNFDLRRNWFAAIGAYLGGGDLDMPRRRRPGGGSAPAPAPAPAAASQGGIGHVSGPGNSANAPRSPDLHSVRQQQQQQQQQQQHHTNVEASTFQKLPRVVTQSTGEWTHQSGGEGWRSGDGGGEGRRSGDGGGGLQALNNNGEGSSSWRKTSDDESHRRMDACHVSCSRRRRAPDDGSGDYNSSSSSVARSHNSDIRGCVEGTPSPPSISSPSRLVVVEAAGNEGRSGDCRSAGERAELVENVSGGGHYEHCEEYVEARSGDGRVSGSPLHRHPQKDDVVAATREGVDFADLACHNAEGAHDCHVSCSRIHRQHQDKVGVGDGEGRGGGCAHPDEGGRSGDDDYVAGSRMHREHHESEGGGGYGEGVSGGCTYQGDDGRSGDCCRVSYSRVHSRQHRDDIVDVGNAAGAGCACQKGEPLSNEEDGELQKSDKEGNGEPSSKEKGVLQSDKQGSEGWREKKRDENSSRREKKSEETVRWDPGYLSGCRGVKRTRSVEDYSEEGVLQSDKQGSGGGREKREKKSDENSSRREKSREDTLRSERGHVSGCGGVRRTRSVEDYSEEGVLQSDKEGSGGGREKRQKKSDENSSRREKTSEDTLRSERGHVSGCGGVRRTRSVEDHNSFGAQVDGDTVHLPPSPPSPLPYPSPKRRRGTAASDVMAAMKEEEDSSSRDLVKGETIREGEGGLKECHVSDLEQLPLKEEWAELGAAMSKDMTELRAAMTEFRAVRIWTRRTAAVGISTLELEGRGGRSPCICKDMAAELPAATSTKAMEKDSSGVVMRQQQTSEEAGGLKECHVSDLEQLPRKEEESGELPAAAVRTKAMEDDSSGAVIGEPTREGVGLKECHVSDVEQLPLKEESSGKLPAAAGRTKAMEEDSSGAVIGEPTREGVGLKECHVSDVEQFPLDKQWSEFRAALSKDMAELRAAMIAFRSGISEFCAARRWQPSFGLQGDGGRAPCSCTDMAPELRRAATSTMAMEEGSSGVVTREEPTSDVMGLKECHVSGVEQLPLKREWAELRDALREDMSELRAATAELRATCQILERCDTWHEAPAGVSVLGEEAIMYQSRV</sequence>
<feature type="region of interest" description="Disordered" evidence="2">
    <location>
        <begin position="574"/>
        <end position="615"/>
    </location>
</feature>
<feature type="region of interest" description="Disordered" evidence="2">
    <location>
        <begin position="1599"/>
        <end position="1630"/>
    </location>
</feature>
<protein>
    <recommendedName>
        <fullName evidence="3">Myb-like domain-containing protein</fullName>
    </recommendedName>
</protein>
<evidence type="ECO:0000256" key="2">
    <source>
        <dbReference type="SAM" id="MobiDB-lite"/>
    </source>
</evidence>
<feature type="compositionally biased region" description="Basic and acidic residues" evidence="2">
    <location>
        <begin position="1077"/>
        <end position="1086"/>
    </location>
</feature>
<evidence type="ECO:0000313" key="5">
    <source>
        <dbReference type="Proteomes" id="UP000265515"/>
    </source>
</evidence>
<dbReference type="InterPro" id="IPR001005">
    <property type="entry name" value="SANT/Myb"/>
</dbReference>
<feature type="compositionally biased region" description="Gly residues" evidence="2">
    <location>
        <begin position="655"/>
        <end position="670"/>
    </location>
</feature>
<feature type="compositionally biased region" description="Basic and acidic residues" evidence="2">
    <location>
        <begin position="1196"/>
        <end position="1222"/>
    </location>
</feature>
<keyword evidence="1" id="KW-0175">Coiled coil</keyword>
<feature type="compositionally biased region" description="Basic and acidic residues" evidence="2">
    <location>
        <begin position="456"/>
        <end position="493"/>
    </location>
</feature>
<evidence type="ECO:0000259" key="3">
    <source>
        <dbReference type="PROSITE" id="PS50090"/>
    </source>
</evidence>
<feature type="region of interest" description="Disordered" evidence="2">
    <location>
        <begin position="378"/>
        <end position="527"/>
    </location>
</feature>
<dbReference type="Pfam" id="PF13837">
    <property type="entry name" value="Myb_DNA-bind_4"/>
    <property type="match status" value="1"/>
</dbReference>
<reference evidence="4 5" key="1">
    <citation type="journal article" date="2018" name="Cell">
        <title>The Chara Genome: Secondary Complexity and Implications for Plant Terrestrialization.</title>
        <authorList>
            <person name="Nishiyama T."/>
            <person name="Sakayama H."/>
            <person name="Vries J.D."/>
            <person name="Buschmann H."/>
            <person name="Saint-Marcoux D."/>
            <person name="Ullrich K.K."/>
            <person name="Haas F.B."/>
            <person name="Vanderstraeten L."/>
            <person name="Becker D."/>
            <person name="Lang D."/>
            <person name="Vosolsobe S."/>
            <person name="Rombauts S."/>
            <person name="Wilhelmsson P.K.I."/>
            <person name="Janitza P."/>
            <person name="Kern R."/>
            <person name="Heyl A."/>
            <person name="Rumpler F."/>
            <person name="Villalobos L.I.A.C."/>
            <person name="Clay J.M."/>
            <person name="Skokan R."/>
            <person name="Toyoda A."/>
            <person name="Suzuki Y."/>
            <person name="Kagoshima H."/>
            <person name="Schijlen E."/>
            <person name="Tajeshwar N."/>
            <person name="Catarino B."/>
            <person name="Hetherington A.J."/>
            <person name="Saltykova A."/>
            <person name="Bonnot C."/>
            <person name="Breuninger H."/>
            <person name="Symeonidi A."/>
            <person name="Radhakrishnan G.V."/>
            <person name="Van Nieuwerburgh F."/>
            <person name="Deforce D."/>
            <person name="Chang C."/>
            <person name="Karol K.G."/>
            <person name="Hedrich R."/>
            <person name="Ulvskov P."/>
            <person name="Glockner G."/>
            <person name="Delwiche C.F."/>
            <person name="Petrasek J."/>
            <person name="Van de Peer Y."/>
            <person name="Friml J."/>
            <person name="Beilby M."/>
            <person name="Dolan L."/>
            <person name="Kohara Y."/>
            <person name="Sugano S."/>
            <person name="Fujiyama A."/>
            <person name="Delaux P.-M."/>
            <person name="Quint M."/>
            <person name="TheiBen G."/>
            <person name="Hagemann M."/>
            <person name="Harholt J."/>
            <person name="Dunand C."/>
            <person name="Zachgo S."/>
            <person name="Langdale J."/>
            <person name="Maumus F."/>
            <person name="Straeten D.V.D."/>
            <person name="Gould S.B."/>
            <person name="Rensing S.A."/>
        </authorList>
    </citation>
    <scope>NUCLEOTIDE SEQUENCE [LARGE SCALE GENOMIC DNA]</scope>
    <source>
        <strain evidence="4 5">S276</strain>
    </source>
</reference>
<feature type="compositionally biased region" description="Basic and acidic residues" evidence="2">
    <location>
        <begin position="895"/>
        <end position="907"/>
    </location>
</feature>
<feature type="coiled-coil region" evidence="1">
    <location>
        <begin position="1756"/>
        <end position="1783"/>
    </location>
</feature>
<feature type="compositionally biased region" description="Basic and acidic residues" evidence="2">
    <location>
        <begin position="1413"/>
        <end position="1431"/>
    </location>
</feature>
<name>A0A388KZK2_CHABU</name>
<accession>A0A388KZK2</accession>
<feature type="compositionally biased region" description="Basic and acidic residues" evidence="2">
    <location>
        <begin position="1312"/>
        <end position="1349"/>
    </location>
</feature>
<feature type="compositionally biased region" description="Basic and acidic residues" evidence="2">
    <location>
        <begin position="1171"/>
        <end position="1189"/>
    </location>
</feature>